<evidence type="ECO:0000256" key="1">
    <source>
        <dbReference type="ARBA" id="ARBA00009759"/>
    </source>
</evidence>
<keyword evidence="4" id="KW-0378">Hydrolase</keyword>
<reference evidence="5" key="1">
    <citation type="journal article" date="2019" name="Int. J. Syst. Evol. Microbiol.">
        <title>The Global Catalogue of Microorganisms (GCM) 10K type strain sequencing project: providing services to taxonomists for standard genome sequencing and annotation.</title>
        <authorList>
            <consortium name="The Broad Institute Genomics Platform"/>
            <consortium name="The Broad Institute Genome Sequencing Center for Infectious Disease"/>
            <person name="Wu L."/>
            <person name="Ma J."/>
        </authorList>
    </citation>
    <scope>NUCLEOTIDE SEQUENCE [LARGE SCALE GENOMIC DNA]</scope>
    <source>
        <strain evidence="5">KCTC 23707</strain>
    </source>
</reference>
<gene>
    <name evidence="4" type="ORF">ACFSMZ_00940</name>
</gene>
<dbReference type="EC" id="3.1.3.7" evidence="4"/>
<name>A0ABW5DBW8_9HYPH</name>
<dbReference type="Gene3D" id="3.40.190.80">
    <property type="match status" value="1"/>
</dbReference>
<accession>A0ABW5DBW8</accession>
<keyword evidence="2" id="KW-0479">Metal-binding</keyword>
<dbReference type="Gene3D" id="3.30.540.10">
    <property type="entry name" value="Fructose-1,6-Bisphosphatase, subunit A, domain 1"/>
    <property type="match status" value="1"/>
</dbReference>
<evidence type="ECO:0000256" key="2">
    <source>
        <dbReference type="ARBA" id="ARBA00022723"/>
    </source>
</evidence>
<dbReference type="EMBL" id="JBHUIR010000005">
    <property type="protein sequence ID" value="MFD2258334.1"/>
    <property type="molecule type" value="Genomic_DNA"/>
</dbReference>
<keyword evidence="3" id="KW-0460">Magnesium</keyword>
<comment type="similarity">
    <text evidence="1">Belongs to the inositol monophosphatase superfamily.</text>
</comment>
<dbReference type="RefSeq" id="WP_345100095.1">
    <property type="nucleotide sequence ID" value="NZ_BAABGS010000073.1"/>
</dbReference>
<protein>
    <submittedName>
        <fullName evidence="4">3'(2'),5'-bisphosphate nucleotidase CysQ</fullName>
        <ecNumber evidence="4">3.1.3.7</ecNumber>
    </submittedName>
</protein>
<dbReference type="PANTHER" id="PTHR20854">
    <property type="entry name" value="INOSITOL MONOPHOSPHATASE"/>
    <property type="match status" value="1"/>
</dbReference>
<dbReference type="Proteomes" id="UP001597373">
    <property type="component" value="Unassembled WGS sequence"/>
</dbReference>
<sequence length="263" mass="28056">MQENEARTTSPADDLKLILEAAREAGEIALSYYRRDPEVWFKEGNSPVSAADLAVDRFLRDKLLAARPDYGWLSEETADQPDRLKAQRTFVVDPIDGTRAFIGGKDIWCVSIAVVENGRTIAGVLDCPARREVFTAAAGQGAFANGSAIAVRPQGGELRIAGAKAMINRLPGELLQGVQIPSHIPSLAYRIAMVARGELDATFVKPYSHDWDLAAADLILSEAGGLLLDAGGQRPYLGGSDPEKGPLAAGSGELLRIMTGTLG</sequence>
<evidence type="ECO:0000313" key="4">
    <source>
        <dbReference type="EMBL" id="MFD2258334.1"/>
    </source>
</evidence>
<dbReference type="InterPro" id="IPR020550">
    <property type="entry name" value="Inositol_monophosphatase_CS"/>
</dbReference>
<organism evidence="4 5">
    <name type="scientific">Chelativorans composti</name>
    <dbReference type="NCBI Taxonomy" id="768533"/>
    <lineage>
        <taxon>Bacteria</taxon>
        <taxon>Pseudomonadati</taxon>
        <taxon>Pseudomonadota</taxon>
        <taxon>Alphaproteobacteria</taxon>
        <taxon>Hyphomicrobiales</taxon>
        <taxon>Phyllobacteriaceae</taxon>
        <taxon>Chelativorans</taxon>
    </lineage>
</organism>
<dbReference type="SUPFAM" id="SSF56655">
    <property type="entry name" value="Carbohydrate phosphatase"/>
    <property type="match status" value="1"/>
</dbReference>
<dbReference type="CDD" id="cd01638">
    <property type="entry name" value="CysQ"/>
    <property type="match status" value="1"/>
</dbReference>
<dbReference type="PROSITE" id="PS00630">
    <property type="entry name" value="IMP_2"/>
    <property type="match status" value="1"/>
</dbReference>
<dbReference type="PRINTS" id="PR00377">
    <property type="entry name" value="IMPHPHTASES"/>
</dbReference>
<dbReference type="GO" id="GO:0008441">
    <property type="term" value="F:3'(2'),5'-bisphosphate nucleotidase activity"/>
    <property type="evidence" value="ECO:0007669"/>
    <property type="project" value="UniProtKB-EC"/>
</dbReference>
<comment type="caution">
    <text evidence="4">The sequence shown here is derived from an EMBL/GenBank/DDBJ whole genome shotgun (WGS) entry which is preliminary data.</text>
</comment>
<evidence type="ECO:0000313" key="5">
    <source>
        <dbReference type="Proteomes" id="UP001597373"/>
    </source>
</evidence>
<dbReference type="Pfam" id="PF00459">
    <property type="entry name" value="Inositol_P"/>
    <property type="match status" value="1"/>
</dbReference>
<keyword evidence="5" id="KW-1185">Reference proteome</keyword>
<proteinExistence type="inferred from homology"/>
<dbReference type="InterPro" id="IPR000760">
    <property type="entry name" value="Inositol_monophosphatase-like"/>
</dbReference>
<dbReference type="PANTHER" id="PTHR20854:SF4">
    <property type="entry name" value="INOSITOL-1-MONOPHOSPHATASE-RELATED"/>
    <property type="match status" value="1"/>
</dbReference>
<evidence type="ECO:0000256" key="3">
    <source>
        <dbReference type="ARBA" id="ARBA00022842"/>
    </source>
</evidence>